<dbReference type="Gene3D" id="3.30.9.10">
    <property type="entry name" value="D-Amino Acid Oxidase, subunit A, domain 2"/>
    <property type="match status" value="1"/>
</dbReference>
<reference evidence="13" key="1">
    <citation type="submission" date="2015-08" db="EMBL/GenBank/DDBJ databases">
        <title>Comparative genomics of the Campylobacter concisus group.</title>
        <authorList>
            <person name="Miller W.G."/>
            <person name="Yee E."/>
            <person name="Chapman M.H."/>
            <person name="Huynh S."/>
            <person name="Bono J.L."/>
            <person name="On S.L.W."/>
            <person name="St Leger J."/>
            <person name="Foster G."/>
            <person name="Parker C.T."/>
        </authorList>
    </citation>
    <scope>NUCLEOTIDE SEQUENCE [LARGE SCALE GENOMIC DNA]</scope>
    <source>
        <strain evidence="13">ATCC 33237</strain>
    </source>
</reference>
<dbReference type="RefSeq" id="WP_054196979.1">
    <property type="nucleotide sequence ID" value="NZ_CABMKQ010000042.1"/>
</dbReference>
<dbReference type="Pfam" id="PF01266">
    <property type="entry name" value="DAO"/>
    <property type="match status" value="1"/>
</dbReference>
<dbReference type="InterPro" id="IPR029063">
    <property type="entry name" value="SAM-dependent_MTases_sf"/>
</dbReference>
<dbReference type="EC" id="2.1.1.61" evidence="12"/>
<dbReference type="EMBL" id="CP012541">
    <property type="protein sequence ID" value="ALF48037.1"/>
    <property type="molecule type" value="Genomic_DNA"/>
</dbReference>
<dbReference type="InterPro" id="IPR036188">
    <property type="entry name" value="FAD/NAD-bd_sf"/>
</dbReference>
<evidence type="ECO:0000256" key="7">
    <source>
        <dbReference type="ARBA" id="ARBA00022827"/>
    </source>
</evidence>
<evidence type="ECO:0000313" key="12">
    <source>
        <dbReference type="EMBL" id="ALF48037.1"/>
    </source>
</evidence>
<feature type="domain" description="MnmC-like methyltransferase" evidence="11">
    <location>
        <begin position="103"/>
        <end position="221"/>
    </location>
</feature>
<feature type="domain" description="FAD dependent oxidoreductase" evidence="10">
    <location>
        <begin position="248"/>
        <end position="590"/>
    </location>
</feature>
<evidence type="ECO:0000256" key="1">
    <source>
        <dbReference type="ARBA" id="ARBA00022490"/>
    </source>
</evidence>
<dbReference type="NCBIfam" id="NF002481">
    <property type="entry name" value="PRK01747.1-2"/>
    <property type="match status" value="1"/>
</dbReference>
<keyword evidence="5" id="KW-0949">S-adenosyl-L-methionine</keyword>
<dbReference type="GO" id="GO:0005737">
    <property type="term" value="C:cytoplasm"/>
    <property type="evidence" value="ECO:0007669"/>
    <property type="project" value="TreeGrafter"/>
</dbReference>
<evidence type="ECO:0000256" key="5">
    <source>
        <dbReference type="ARBA" id="ARBA00022691"/>
    </source>
</evidence>
<gene>
    <name evidence="12" type="primary">mnmC</name>
    <name evidence="12" type="ORF">CCON33237_1383</name>
</gene>
<dbReference type="Proteomes" id="UP000066049">
    <property type="component" value="Chromosome"/>
</dbReference>
<evidence type="ECO:0000256" key="3">
    <source>
        <dbReference type="ARBA" id="ARBA00022630"/>
    </source>
</evidence>
<evidence type="ECO:0000256" key="9">
    <source>
        <dbReference type="ARBA" id="ARBA00023268"/>
    </source>
</evidence>
<dbReference type="Gene3D" id="3.40.50.150">
    <property type="entry name" value="Vaccinia Virus protein VP39"/>
    <property type="match status" value="1"/>
</dbReference>
<dbReference type="GO" id="GO:0032259">
    <property type="term" value="P:methylation"/>
    <property type="evidence" value="ECO:0007669"/>
    <property type="project" value="UniProtKB-KW"/>
</dbReference>
<dbReference type="PATRIC" id="fig|199.248.peg.1429"/>
<evidence type="ECO:0000259" key="11">
    <source>
        <dbReference type="Pfam" id="PF05430"/>
    </source>
</evidence>
<keyword evidence="2 12" id="KW-0489">Methyltransferase</keyword>
<accession>A0A0M5TIA4</accession>
<dbReference type="GeneID" id="28663062"/>
<name>A0A0M5TIA4_9BACT</name>
<evidence type="ECO:0000256" key="6">
    <source>
        <dbReference type="ARBA" id="ARBA00022694"/>
    </source>
</evidence>
<evidence type="ECO:0000313" key="13">
    <source>
        <dbReference type="Proteomes" id="UP000066049"/>
    </source>
</evidence>
<keyword evidence="1" id="KW-0963">Cytoplasm</keyword>
<dbReference type="GO" id="GO:0008033">
    <property type="term" value="P:tRNA processing"/>
    <property type="evidence" value="ECO:0007669"/>
    <property type="project" value="UniProtKB-KW"/>
</dbReference>
<evidence type="ECO:0000256" key="8">
    <source>
        <dbReference type="ARBA" id="ARBA00023002"/>
    </source>
</evidence>
<dbReference type="Gene3D" id="3.50.50.60">
    <property type="entry name" value="FAD/NAD(P)-binding domain"/>
    <property type="match status" value="1"/>
</dbReference>
<proteinExistence type="inferred from homology"/>
<dbReference type="HAMAP" id="MF_01102">
    <property type="entry name" value="MnmC"/>
    <property type="match status" value="1"/>
</dbReference>
<sequence length="622" mass="69834">MKNANLSFKGQIPFNEEFGDIYFNTDKPWLESEFVFASALDEIWQRKDSFVIAETGFGAGLNFFILCKKFKGSNKKLHFVSIEKTPIKKDDLLKIYENLGIFKAYAKKLVSLYPPLIEGIHRINFAPNITLDLCYGEAKEILPELDFIADIWFLDGFAPSKNGSIWSKEIFREIARLSRVGTIARTYSCAKMVKDGLKGAGFLLSLKEGYARKRQMSSAVLEKKDENLKDAWFARCEPLAKPKGKTALIIGAGVAGLATAGELAKNGFKVVITEAKSEVATNGSGNHCGALMPLVTKPGVNLGHMHLNAFLQAVRFYKATLPKSLIKFNGCIDYAFDDELVKRYGSWQDQGAEEIFKFDSSLKPYPGIFIKDGAYTRPREICKFLSKNFEILLNHEYESRTHLQNGKISVKFKNGKNLETDILVFCTGSKSSEIFNDYDMQISSVRGQVTHLKPILKNTLPLSAKGYICPVIKGVQVIGATYARNEICDTPKVEDNTKNLNDVSEFFDIKKATIIGAKVGYRSYSGDRFPIIGALHDEEFYKQNYKGLFWSKNKDNNPKASYEKNVFVNFAHGSRGLGTAILGANLIVDLVLERPLCIERSLFHELHPARFLIRKLKKGLKL</sequence>
<keyword evidence="9" id="KW-0511">Multifunctional enzyme</keyword>
<dbReference type="Pfam" id="PF05430">
    <property type="entry name" value="Methyltransf_30"/>
    <property type="match status" value="1"/>
</dbReference>
<dbReference type="SUPFAM" id="SSF51905">
    <property type="entry name" value="FAD/NAD(P)-binding domain"/>
    <property type="match status" value="1"/>
</dbReference>
<organism evidence="12 13">
    <name type="scientific">Campylobacter concisus</name>
    <dbReference type="NCBI Taxonomy" id="199"/>
    <lineage>
        <taxon>Bacteria</taxon>
        <taxon>Pseudomonadati</taxon>
        <taxon>Campylobacterota</taxon>
        <taxon>Epsilonproteobacteria</taxon>
        <taxon>Campylobacterales</taxon>
        <taxon>Campylobacteraceae</taxon>
        <taxon>Campylobacter</taxon>
    </lineage>
</organism>
<evidence type="ECO:0000256" key="2">
    <source>
        <dbReference type="ARBA" id="ARBA00022603"/>
    </source>
</evidence>
<dbReference type="InterPro" id="IPR008471">
    <property type="entry name" value="MnmC-like_methylTransf"/>
</dbReference>
<dbReference type="InterPro" id="IPR047785">
    <property type="entry name" value="tRNA_MNMC2"/>
</dbReference>
<keyword evidence="7" id="KW-0274">FAD</keyword>
<dbReference type="NCBIfam" id="NF033855">
    <property type="entry name" value="tRNA_MNMC2"/>
    <property type="match status" value="1"/>
</dbReference>
<dbReference type="InterPro" id="IPR017610">
    <property type="entry name" value="tRNA_S-uridine_synth_MnmC_C"/>
</dbReference>
<keyword evidence="4 12" id="KW-0808">Transferase</keyword>
<dbReference type="PANTHER" id="PTHR13847">
    <property type="entry name" value="SARCOSINE DEHYDROGENASE-RELATED"/>
    <property type="match status" value="1"/>
</dbReference>
<dbReference type="InterPro" id="IPR006076">
    <property type="entry name" value="FAD-dep_OxRdtase"/>
</dbReference>
<dbReference type="GO" id="GO:0004808">
    <property type="term" value="F:tRNA (5-methylaminomethyl-2-thiouridylate)(34)-methyltransferase activity"/>
    <property type="evidence" value="ECO:0007669"/>
    <property type="project" value="UniProtKB-EC"/>
</dbReference>
<protein>
    <submittedName>
        <fullName evidence="12">Bifunctional 5-methylaminomethyl-2-thiouridine-forming methyltransferase / FAD-dependent demodification enzyme</fullName>
        <ecNumber evidence="12">2.1.1.61</ecNumber>
    </submittedName>
</protein>
<dbReference type="PANTHER" id="PTHR13847:SF283">
    <property type="entry name" value="TRNA 5-METHYLAMINOMETHYL-2-THIOURIDINE BIOSYNTHESIS BIFUNCTIONAL PROTEIN MNMC"/>
    <property type="match status" value="1"/>
</dbReference>
<keyword evidence="6" id="KW-0819">tRNA processing</keyword>
<evidence type="ECO:0000256" key="4">
    <source>
        <dbReference type="ARBA" id="ARBA00022679"/>
    </source>
</evidence>
<keyword evidence="8" id="KW-0560">Oxidoreductase</keyword>
<dbReference type="KEGG" id="ccoc:CCON33237_1383"/>
<dbReference type="NCBIfam" id="TIGR03197">
    <property type="entry name" value="MnmC_Cterm"/>
    <property type="match status" value="1"/>
</dbReference>
<dbReference type="AlphaFoldDB" id="A0A0M5TIA4"/>
<evidence type="ECO:0000259" key="10">
    <source>
        <dbReference type="Pfam" id="PF01266"/>
    </source>
</evidence>
<dbReference type="InterPro" id="IPR023032">
    <property type="entry name" value="tRNA_MAMT_biosynth_bifunc_MnmC"/>
</dbReference>
<keyword evidence="3" id="KW-0285">Flavoprotein</keyword>
<dbReference type="GO" id="GO:0016645">
    <property type="term" value="F:oxidoreductase activity, acting on the CH-NH group of donors"/>
    <property type="evidence" value="ECO:0007669"/>
    <property type="project" value="InterPro"/>
</dbReference>